<evidence type="ECO:0000256" key="3">
    <source>
        <dbReference type="ARBA" id="ARBA00022833"/>
    </source>
</evidence>
<organism evidence="8 9">
    <name type="scientific">Ranitomeya imitator</name>
    <name type="common">mimic poison frog</name>
    <dbReference type="NCBI Taxonomy" id="111125"/>
    <lineage>
        <taxon>Eukaryota</taxon>
        <taxon>Metazoa</taxon>
        <taxon>Chordata</taxon>
        <taxon>Craniata</taxon>
        <taxon>Vertebrata</taxon>
        <taxon>Euteleostomi</taxon>
        <taxon>Amphibia</taxon>
        <taxon>Batrachia</taxon>
        <taxon>Anura</taxon>
        <taxon>Neobatrachia</taxon>
        <taxon>Hyloidea</taxon>
        <taxon>Dendrobatidae</taxon>
        <taxon>Dendrobatinae</taxon>
        <taxon>Ranitomeya</taxon>
    </lineage>
</organism>
<sequence>MPLPRKKKAKQTEELTTDQNVTLALGIKVKSDGDPTLRFQKELQLMVNEALTDGLIDSKLSEYLITDCPVRPLIYVLPKIHKDYFNPPGRQIVSGRGSIFNKVSIFLDKVLSKFASGAKSYIRDTDDFLNKIEDLNVTAETFLVSFDVVSLYTSIDHDRGLAAVDVALSGSDVGPGRTRLVLQLLEFILRRNYFLFGDDYYLQLRGTAMGSNVAPTYANIYMAVLEDQYVYVSRFWPRVRAWWRYIDDVFAFWAPSSSCAALHYCASTAPSLPPAFLGDRPPPSLFCRFFDTMPSCVVQGCFSGGRRKEEGVILHVFPKEREMIKRWLIETGQDFGDIDAFTDKIIEGKKYDTYRMCSKHFREYCYTQSEGFRKSLRKDAIPTVFDAPSTSNETCILLPSGKRKRIDDEYEGSYLDYQFTHGEICPTCGHVFEEKPKTDEKGIVTEPMGRKLRSTQTDPRWGKRTVSTETKFKKYHKKTQCRRLSEKKLKTLSLLSTSAKHQLIETITDSEDSLDSVMVKDSDSSSDSPKHEFESSFRLSFPPQNPPEMELSPTDLLDLKLRAEETHSICSDPVKDRKFLVFESCLDKLILSMPCRGEQGCDRPIVKIWKEINGTFITVHVSCGNHNYKLWESQPQTGGIPAGNLLLSAAILFSGLTYVKVRHVFHILGLLCIDKSTYLKNQTYHLFPVINNQWILEQNAVVDNLKKTPLCLAGDGQCDRLGHLTKHGIYTLLDVNSKKVVSFHVEQLSAGNSSLGLKTEACKQALRGLVKKQLNIKIVCTEKQLGIRKMIKTHFPNIIHQYDIWQLSKSIGNKLSKVSRKKDCEELGKWIGAARNHLWWSASTCNEEHSLLTDKWNSILFHIVNRHSWEGSDCYNSCSHVPVVTSTFGPKKWLEEGSIVHSEVAEVVLNRNLHKDLQHLSYFSHSRELEVFRSAIRKYRSKKKRLLTDGIIARTQLSALYHNHNVQSVQQQVRMASEKYSQGRTLLKAQRQKLVKALYKPTHQEFLFPIMSEIIQMAPKNRYINREPKKRIRY</sequence>
<feature type="domain" description="THAP-type" evidence="7">
    <location>
        <begin position="293"/>
        <end position="385"/>
    </location>
</feature>
<evidence type="ECO:0000256" key="1">
    <source>
        <dbReference type="ARBA" id="ARBA00022723"/>
    </source>
</evidence>
<dbReference type="PROSITE" id="PS50950">
    <property type="entry name" value="ZF_THAP"/>
    <property type="match status" value="1"/>
</dbReference>
<evidence type="ECO:0000259" key="7">
    <source>
        <dbReference type="PROSITE" id="PS50950"/>
    </source>
</evidence>
<dbReference type="SMART" id="SM00692">
    <property type="entry name" value="DM3"/>
    <property type="match status" value="1"/>
</dbReference>
<keyword evidence="9" id="KW-1185">Reference proteome</keyword>
<dbReference type="PANTHER" id="PTHR28624:SF1">
    <property type="entry name" value="MITOCHONDRIAL POTASSIUM CHANNEL"/>
    <property type="match status" value="1"/>
</dbReference>
<comment type="caution">
    <text evidence="8">The sequence shown here is derived from an EMBL/GenBank/DDBJ whole genome shotgun (WGS) entry which is preliminary data.</text>
</comment>
<dbReference type="PANTHER" id="PTHR28624">
    <property type="entry name" value="COILED-COIL DOMAIN-CONTAINING PROTEIN 51"/>
    <property type="match status" value="1"/>
</dbReference>
<keyword evidence="4 5" id="KW-0238">DNA-binding</keyword>
<dbReference type="SMART" id="SM00980">
    <property type="entry name" value="THAP"/>
    <property type="match status" value="1"/>
</dbReference>
<protein>
    <recommendedName>
        <fullName evidence="7">THAP-type domain-containing protein</fullName>
    </recommendedName>
</protein>
<keyword evidence="1" id="KW-0479">Metal-binding</keyword>
<dbReference type="InterPro" id="IPR006612">
    <property type="entry name" value="THAP_Znf"/>
</dbReference>
<evidence type="ECO:0000313" key="9">
    <source>
        <dbReference type="Proteomes" id="UP001176940"/>
    </source>
</evidence>
<evidence type="ECO:0000256" key="2">
    <source>
        <dbReference type="ARBA" id="ARBA00022771"/>
    </source>
</evidence>
<dbReference type="SUPFAM" id="SSF57716">
    <property type="entry name" value="Glucocorticoid receptor-like (DNA-binding domain)"/>
    <property type="match status" value="1"/>
</dbReference>
<dbReference type="Proteomes" id="UP001176940">
    <property type="component" value="Unassembled WGS sequence"/>
</dbReference>
<proteinExistence type="predicted"/>
<evidence type="ECO:0000313" key="8">
    <source>
        <dbReference type="EMBL" id="CAJ0934085.1"/>
    </source>
</evidence>
<reference evidence="8" key="1">
    <citation type="submission" date="2023-07" db="EMBL/GenBank/DDBJ databases">
        <authorList>
            <person name="Stuckert A."/>
        </authorList>
    </citation>
    <scope>NUCLEOTIDE SEQUENCE</scope>
</reference>
<name>A0ABN9L5W7_9NEOB</name>
<gene>
    <name evidence="8" type="ORF">RIMI_LOCUS5761588</name>
</gene>
<evidence type="ECO:0000256" key="5">
    <source>
        <dbReference type="PROSITE-ProRule" id="PRU00309"/>
    </source>
</evidence>
<dbReference type="InterPro" id="IPR037660">
    <property type="entry name" value="CCDC51"/>
</dbReference>
<accession>A0ABN9L5W7</accession>
<dbReference type="Pfam" id="PF05485">
    <property type="entry name" value="THAP"/>
    <property type="match status" value="1"/>
</dbReference>
<evidence type="ECO:0000256" key="4">
    <source>
        <dbReference type="ARBA" id="ARBA00023125"/>
    </source>
</evidence>
<keyword evidence="2 5" id="KW-0863">Zinc-finger</keyword>
<dbReference type="EMBL" id="CAUEEQ010010006">
    <property type="protein sequence ID" value="CAJ0934085.1"/>
    <property type="molecule type" value="Genomic_DNA"/>
</dbReference>
<feature type="region of interest" description="Disordered" evidence="6">
    <location>
        <begin position="515"/>
        <end position="547"/>
    </location>
</feature>
<evidence type="ECO:0000256" key="6">
    <source>
        <dbReference type="SAM" id="MobiDB-lite"/>
    </source>
</evidence>
<feature type="compositionally biased region" description="Basic and acidic residues" evidence="6">
    <location>
        <begin position="518"/>
        <end position="535"/>
    </location>
</feature>
<keyword evidence="3" id="KW-0862">Zinc</keyword>